<feature type="compositionally biased region" description="Low complexity" evidence="1">
    <location>
        <begin position="171"/>
        <end position="205"/>
    </location>
</feature>
<proteinExistence type="predicted"/>
<feature type="region of interest" description="Disordered" evidence="1">
    <location>
        <begin position="166"/>
        <end position="205"/>
    </location>
</feature>
<protein>
    <recommendedName>
        <fullName evidence="5">Extracellular membrane protein CFEM domain-containing protein</fullName>
    </recommendedName>
</protein>
<evidence type="ECO:0000256" key="1">
    <source>
        <dbReference type="SAM" id="MobiDB-lite"/>
    </source>
</evidence>
<sequence length="228" mass="21531">MFPAALVLTALTATAAAKPLTPRQMDFFACTTTCANAQNGVDAAWVIGSQCPAATRDALLTCVNCLKGLPGSEQAMLPATQALYDECVNGAVTTTVSIHPSDLVDEPEPSTSADDNDTVTGPGRTIVAGGVTIAAGPSGGAVNGGGAVVSGGGSAGVVSISGTQISGGAGASATPTGSSHSSATSHPAGASGASGASPSPSASKPSAAAAAAGVSFAAVLLAGAAMFL</sequence>
<reference evidence="3" key="1">
    <citation type="submission" date="2023-10" db="EMBL/GenBank/DDBJ databases">
        <authorList>
            <person name="Noh H."/>
        </authorList>
    </citation>
    <scope>NUCLEOTIDE SEQUENCE</scope>
    <source>
        <strain evidence="3">DUCC4014</strain>
    </source>
</reference>
<dbReference type="AlphaFoldDB" id="A0AAF0Y2P7"/>
<evidence type="ECO:0000313" key="3">
    <source>
        <dbReference type="EMBL" id="WOO79115.1"/>
    </source>
</evidence>
<organism evidence="3 4">
    <name type="scientific">Vanrija pseudolonga</name>
    <dbReference type="NCBI Taxonomy" id="143232"/>
    <lineage>
        <taxon>Eukaryota</taxon>
        <taxon>Fungi</taxon>
        <taxon>Dikarya</taxon>
        <taxon>Basidiomycota</taxon>
        <taxon>Agaricomycotina</taxon>
        <taxon>Tremellomycetes</taxon>
        <taxon>Trichosporonales</taxon>
        <taxon>Trichosporonaceae</taxon>
        <taxon>Vanrija</taxon>
    </lineage>
</organism>
<dbReference type="RefSeq" id="XP_062625147.1">
    <property type="nucleotide sequence ID" value="XM_062769163.1"/>
</dbReference>
<feature type="region of interest" description="Disordered" evidence="1">
    <location>
        <begin position="99"/>
        <end position="122"/>
    </location>
</feature>
<name>A0AAF0Y2P7_9TREE</name>
<evidence type="ECO:0000256" key="2">
    <source>
        <dbReference type="SAM" id="SignalP"/>
    </source>
</evidence>
<feature type="signal peptide" evidence="2">
    <location>
        <begin position="1"/>
        <end position="17"/>
    </location>
</feature>
<dbReference type="Proteomes" id="UP000827549">
    <property type="component" value="Chromosome 2"/>
</dbReference>
<keyword evidence="4" id="KW-1185">Reference proteome</keyword>
<gene>
    <name evidence="3" type="ORF">LOC62_02G002651</name>
</gene>
<accession>A0AAF0Y2P7</accession>
<dbReference type="GeneID" id="87805898"/>
<evidence type="ECO:0000313" key="4">
    <source>
        <dbReference type="Proteomes" id="UP000827549"/>
    </source>
</evidence>
<dbReference type="EMBL" id="CP086715">
    <property type="protein sequence ID" value="WOO79115.1"/>
    <property type="molecule type" value="Genomic_DNA"/>
</dbReference>
<evidence type="ECO:0008006" key="5">
    <source>
        <dbReference type="Google" id="ProtNLM"/>
    </source>
</evidence>
<feature type="chain" id="PRO_5042187295" description="Extracellular membrane protein CFEM domain-containing protein" evidence="2">
    <location>
        <begin position="18"/>
        <end position="228"/>
    </location>
</feature>
<keyword evidence="2" id="KW-0732">Signal</keyword>